<accession>A0ACB9T2M1</accession>
<evidence type="ECO:0000313" key="1">
    <source>
        <dbReference type="EMBL" id="KAI4461052.1"/>
    </source>
</evidence>
<gene>
    <name evidence="1" type="ORF">MML48_5g00008852</name>
</gene>
<comment type="caution">
    <text evidence="1">The sequence shown here is derived from an EMBL/GenBank/DDBJ whole genome shotgun (WGS) entry which is preliminary data.</text>
</comment>
<dbReference type="EMBL" id="CM043019">
    <property type="protein sequence ID" value="KAI4461052.1"/>
    <property type="molecule type" value="Genomic_DNA"/>
</dbReference>
<name>A0ACB9T2M1_HOLOL</name>
<organism evidence="1 2">
    <name type="scientific">Holotrichia oblita</name>
    <name type="common">Chafer beetle</name>
    <dbReference type="NCBI Taxonomy" id="644536"/>
    <lineage>
        <taxon>Eukaryota</taxon>
        <taxon>Metazoa</taxon>
        <taxon>Ecdysozoa</taxon>
        <taxon>Arthropoda</taxon>
        <taxon>Hexapoda</taxon>
        <taxon>Insecta</taxon>
        <taxon>Pterygota</taxon>
        <taxon>Neoptera</taxon>
        <taxon>Endopterygota</taxon>
        <taxon>Coleoptera</taxon>
        <taxon>Polyphaga</taxon>
        <taxon>Scarabaeiformia</taxon>
        <taxon>Scarabaeidae</taxon>
        <taxon>Melolonthinae</taxon>
        <taxon>Holotrichia</taxon>
    </lineage>
</organism>
<dbReference type="Proteomes" id="UP001056778">
    <property type="component" value="Chromosome 5"/>
</dbReference>
<proteinExistence type="predicted"/>
<protein>
    <submittedName>
        <fullName evidence="1">Cyclic nucleotide-binding domain</fullName>
    </submittedName>
</protein>
<evidence type="ECO:0000313" key="2">
    <source>
        <dbReference type="Proteomes" id="UP001056778"/>
    </source>
</evidence>
<keyword evidence="2" id="KW-1185">Reference proteome</keyword>
<sequence length="192" mass="21847">MESEAFSRGDILYDLGKQADEMCFVARGNLYILSGEDGDSPIVTLGQGSLIGQMNLLYTKTTKFKVVVATYSVIYTLRKTDFWATVLRYQKLKEGSKVHAAFRERISCAQKLHSKDEQKTAVSFVRKWYDSVSDNIYGVSRILFYRKCLESKKILSEFKEKIKNLVIETETAIGSLEANQTLYTYSEVTLKG</sequence>
<reference evidence="1" key="1">
    <citation type="submission" date="2022-04" db="EMBL/GenBank/DDBJ databases">
        <title>Chromosome-scale genome assembly of Holotrichia oblita Faldermann.</title>
        <authorList>
            <person name="Rongchong L."/>
        </authorList>
    </citation>
    <scope>NUCLEOTIDE SEQUENCE</scope>
    <source>
        <strain evidence="1">81SQS9</strain>
    </source>
</reference>